<feature type="transmembrane region" description="Helical" evidence="4">
    <location>
        <begin position="176"/>
        <end position="197"/>
    </location>
</feature>
<accession>A0A0L8ALY9</accession>
<dbReference type="PANTHER" id="PTHR23523:SF2">
    <property type="entry name" value="2-NITROIMIDAZOLE TRANSPORTER"/>
    <property type="match status" value="1"/>
</dbReference>
<protein>
    <submittedName>
        <fullName evidence="6">MFS transporter</fullName>
    </submittedName>
</protein>
<dbReference type="SUPFAM" id="SSF103473">
    <property type="entry name" value="MFS general substrate transporter"/>
    <property type="match status" value="1"/>
</dbReference>
<feature type="transmembrane region" description="Helical" evidence="4">
    <location>
        <begin position="253"/>
        <end position="272"/>
    </location>
</feature>
<dbReference type="AlphaFoldDB" id="A0A0L8ALY9"/>
<evidence type="ECO:0000256" key="2">
    <source>
        <dbReference type="ARBA" id="ARBA00022989"/>
    </source>
</evidence>
<evidence type="ECO:0000259" key="5">
    <source>
        <dbReference type="PROSITE" id="PS50850"/>
    </source>
</evidence>
<dbReference type="Proteomes" id="UP000036908">
    <property type="component" value="Unassembled WGS sequence"/>
</dbReference>
<feature type="transmembrane region" description="Helical" evidence="4">
    <location>
        <begin position="55"/>
        <end position="77"/>
    </location>
</feature>
<dbReference type="InterPro" id="IPR036259">
    <property type="entry name" value="MFS_trans_sf"/>
</dbReference>
<dbReference type="Gene3D" id="1.20.1250.20">
    <property type="entry name" value="MFS general substrate transporter like domains"/>
    <property type="match status" value="1"/>
</dbReference>
<keyword evidence="1 4" id="KW-0812">Transmembrane</keyword>
<reference evidence="7" key="1">
    <citation type="submission" date="2014-11" db="EMBL/GenBank/DDBJ databases">
        <title>Genome sequencing of Roseivirga sp. D-25.</title>
        <authorList>
            <person name="Selvaratnam C."/>
            <person name="Thevarajoo S."/>
            <person name="Goh K.M."/>
            <person name="Eee R."/>
            <person name="Chan K.-G."/>
            <person name="Chong C.S."/>
        </authorList>
    </citation>
    <scope>NUCLEOTIDE SEQUENCE [LARGE SCALE GENOMIC DNA]</scope>
    <source>
        <strain evidence="7">D-25</strain>
    </source>
</reference>
<feature type="domain" description="Major facilitator superfamily (MFS) profile" evidence="5">
    <location>
        <begin position="18"/>
        <end position="398"/>
    </location>
</feature>
<dbReference type="PANTHER" id="PTHR23523">
    <property type="match status" value="1"/>
</dbReference>
<evidence type="ECO:0000313" key="7">
    <source>
        <dbReference type="Proteomes" id="UP000036908"/>
    </source>
</evidence>
<feature type="transmembrane region" description="Helical" evidence="4">
    <location>
        <begin position="84"/>
        <end position="103"/>
    </location>
</feature>
<feature type="transmembrane region" description="Helical" evidence="4">
    <location>
        <begin position="218"/>
        <end position="241"/>
    </location>
</feature>
<dbReference type="InterPro" id="IPR011701">
    <property type="entry name" value="MFS"/>
</dbReference>
<dbReference type="InterPro" id="IPR020846">
    <property type="entry name" value="MFS_dom"/>
</dbReference>
<feature type="transmembrane region" description="Helical" evidence="4">
    <location>
        <begin position="343"/>
        <end position="366"/>
    </location>
</feature>
<feature type="transmembrane region" description="Helical" evidence="4">
    <location>
        <begin position="284"/>
        <end position="302"/>
    </location>
</feature>
<name>A0A0L8ALY9_9BACT</name>
<dbReference type="EMBL" id="JSVA01000008">
    <property type="protein sequence ID" value="KOF03185.1"/>
    <property type="molecule type" value="Genomic_DNA"/>
</dbReference>
<dbReference type="InterPro" id="IPR052524">
    <property type="entry name" value="MFS_Cyanate_Porter"/>
</dbReference>
<feature type="transmembrane region" description="Helical" evidence="4">
    <location>
        <begin position="308"/>
        <end position="331"/>
    </location>
</feature>
<keyword evidence="3 4" id="KW-0472">Membrane</keyword>
<feature type="transmembrane region" description="Helical" evidence="4">
    <location>
        <begin position="143"/>
        <end position="164"/>
    </location>
</feature>
<evidence type="ECO:0000256" key="3">
    <source>
        <dbReference type="ARBA" id="ARBA00023136"/>
    </source>
</evidence>
<organism evidence="6 7">
    <name type="scientific">Roseivirga seohaensis subsp. aquiponti</name>
    <dbReference type="NCBI Taxonomy" id="1566026"/>
    <lineage>
        <taxon>Bacteria</taxon>
        <taxon>Pseudomonadati</taxon>
        <taxon>Bacteroidota</taxon>
        <taxon>Cytophagia</taxon>
        <taxon>Cytophagales</taxon>
        <taxon>Roseivirgaceae</taxon>
        <taxon>Roseivirga</taxon>
    </lineage>
</organism>
<feature type="transmembrane region" description="Helical" evidence="4">
    <location>
        <begin position="372"/>
        <end position="391"/>
    </location>
</feature>
<keyword evidence="7" id="KW-1185">Reference proteome</keyword>
<evidence type="ECO:0000256" key="1">
    <source>
        <dbReference type="ARBA" id="ARBA00022692"/>
    </source>
</evidence>
<dbReference type="PATRIC" id="fig|1566026.4.peg.3364"/>
<dbReference type="Pfam" id="PF07690">
    <property type="entry name" value="MFS_1"/>
    <property type="match status" value="1"/>
</dbReference>
<gene>
    <name evidence="6" type="ORF">OB69_07665</name>
</gene>
<evidence type="ECO:0000256" key="4">
    <source>
        <dbReference type="SAM" id="Phobius"/>
    </source>
</evidence>
<evidence type="ECO:0000313" key="6">
    <source>
        <dbReference type="EMBL" id="KOF03185.1"/>
    </source>
</evidence>
<comment type="caution">
    <text evidence="6">The sequence shown here is derived from an EMBL/GenBank/DDBJ whole genome shotgun (WGS) entry which is preliminary data.</text>
</comment>
<sequence>MMLKPNLKASSTNQPKQALLIAGILFIAINLRPALASVGPLVSTIRESTGLSNSMLGLLTALPLLAFGVVSMLTTLFTKRFGMAATLAGALLLITIGILVRSIDFIPALYIGTILSGIGIAFGNVLLPSLVKRNFESNSGLITSLYSGVMAIGAATAAGISVPLAQNEVFGWRGALGVWALLSFAAFFIWLPQVWRIKKAKKHRNFLKAMKHLTRSALAWKVAIFMGLQSFAFYVILAWVPDILQSRGFDASYSGWMLSLSQGTGVLGSLLIPIWAGRKKDQRSIILILVLLEAISLVGLMFPQAGLVPIWVSLIGFALGGSFGLVLMLIIFRSEDSETAAELSGMAQSIGYLIAATGPILFGSIFDLTGNWSYSLVFLLVIALLKLYMGLGAGKPGKISQEN</sequence>
<keyword evidence="2 4" id="KW-1133">Transmembrane helix</keyword>
<dbReference type="CDD" id="cd17339">
    <property type="entry name" value="MFS_NIMT_CynX_like"/>
    <property type="match status" value="1"/>
</dbReference>
<dbReference type="GO" id="GO:0022857">
    <property type="term" value="F:transmembrane transporter activity"/>
    <property type="evidence" value="ECO:0007669"/>
    <property type="project" value="InterPro"/>
</dbReference>
<proteinExistence type="predicted"/>
<feature type="transmembrane region" description="Helical" evidence="4">
    <location>
        <begin position="109"/>
        <end position="131"/>
    </location>
</feature>
<dbReference type="PROSITE" id="PS50850">
    <property type="entry name" value="MFS"/>
    <property type="match status" value="1"/>
</dbReference>